<sequence length="302" mass="34954">MSIPSADIGYIGKVRCVLEWTTRAEFAETFFQMLARLATNPTRDIKNLDLEIESEPEVKRPKRGVSTPSFAITLPGLLGLEVIIFVSEMGRLPDPVAFVSQINEWIQKRREACLVVNFLEKLLPELSVMVYRCLPLPQHRVIGPLNGSIATSCMRLFLVNCRMMEEILPVFYGDRVFELCATSNWRHARYEDSFISDQARWISAFLRNVHTTLIKRVKIVLKIHGFRADNYTLPINIIIAELRRRCMFRIQDTYEAHAIEDIPIVSNEWNSGIRKRCFQIKLATRRGTKLVLEIQAEWDNQK</sequence>
<name>A0A8H3IPP5_9LECA</name>
<dbReference type="AlphaFoldDB" id="A0A8H3IPP5"/>
<reference evidence="1" key="1">
    <citation type="submission" date="2021-03" db="EMBL/GenBank/DDBJ databases">
        <authorList>
            <person name="Tagirdzhanova G."/>
        </authorList>
    </citation>
    <scope>NUCLEOTIDE SEQUENCE</scope>
</reference>
<dbReference type="EMBL" id="CAJPDR010000161">
    <property type="protein sequence ID" value="CAF9922850.1"/>
    <property type="molecule type" value="Genomic_DNA"/>
</dbReference>
<proteinExistence type="predicted"/>
<comment type="caution">
    <text evidence="1">The sequence shown here is derived from an EMBL/GenBank/DDBJ whole genome shotgun (WGS) entry which is preliminary data.</text>
</comment>
<keyword evidence="2" id="KW-1185">Reference proteome</keyword>
<gene>
    <name evidence="1" type="ORF">ALECFALPRED_002243</name>
</gene>
<dbReference type="OrthoDB" id="10359135at2759"/>
<dbReference type="Proteomes" id="UP000664203">
    <property type="component" value="Unassembled WGS sequence"/>
</dbReference>
<evidence type="ECO:0000313" key="2">
    <source>
        <dbReference type="Proteomes" id="UP000664203"/>
    </source>
</evidence>
<protein>
    <submittedName>
        <fullName evidence="1">Uncharacterized protein</fullName>
    </submittedName>
</protein>
<accession>A0A8H3IPP5</accession>
<evidence type="ECO:0000313" key="1">
    <source>
        <dbReference type="EMBL" id="CAF9922850.1"/>
    </source>
</evidence>
<organism evidence="1 2">
    <name type="scientific">Alectoria fallacina</name>
    <dbReference type="NCBI Taxonomy" id="1903189"/>
    <lineage>
        <taxon>Eukaryota</taxon>
        <taxon>Fungi</taxon>
        <taxon>Dikarya</taxon>
        <taxon>Ascomycota</taxon>
        <taxon>Pezizomycotina</taxon>
        <taxon>Lecanoromycetes</taxon>
        <taxon>OSLEUM clade</taxon>
        <taxon>Lecanoromycetidae</taxon>
        <taxon>Lecanorales</taxon>
        <taxon>Lecanorineae</taxon>
        <taxon>Parmeliaceae</taxon>
        <taxon>Alectoria</taxon>
    </lineage>
</organism>